<evidence type="ECO:0000313" key="1">
    <source>
        <dbReference type="EMBL" id="OCA78369.1"/>
    </source>
</evidence>
<evidence type="ECO:0000313" key="4">
    <source>
        <dbReference type="Proteomes" id="UP000184069"/>
    </source>
</evidence>
<evidence type="ECO:0000313" key="2">
    <source>
        <dbReference type="EMBL" id="SHK92244.1"/>
    </source>
</evidence>
<dbReference type="RefSeq" id="WP_066695884.1">
    <property type="nucleotide sequence ID" value="NZ_FRBM01000001.1"/>
</dbReference>
<reference evidence="2 4" key="2">
    <citation type="submission" date="2016-11" db="EMBL/GenBank/DDBJ databases">
        <authorList>
            <person name="Jaros S."/>
            <person name="Januszkiewicz K."/>
            <person name="Wedrychowicz H."/>
        </authorList>
    </citation>
    <scope>NUCLEOTIDE SEQUENCE [LARGE SCALE GENOMIC DNA]</scope>
    <source>
        <strain evidence="2 4">DSM 27621</strain>
    </source>
</reference>
<dbReference type="Proteomes" id="UP000184069">
    <property type="component" value="Unassembled WGS sequence"/>
</dbReference>
<keyword evidence="3" id="KW-1185">Reference proteome</keyword>
<evidence type="ECO:0000313" key="3">
    <source>
        <dbReference type="Proteomes" id="UP000093508"/>
    </source>
</evidence>
<protein>
    <submittedName>
        <fullName evidence="2">Uncharacterized protein</fullName>
    </submittedName>
</protein>
<dbReference type="AlphaFoldDB" id="A0A1M6WF51"/>
<dbReference type="OrthoDB" id="1272872at2"/>
<gene>
    <name evidence="1" type="ORF">BBH99_01160</name>
    <name evidence="2" type="ORF">SAMN05444407_101609</name>
</gene>
<dbReference type="EMBL" id="MAYF01000223">
    <property type="protein sequence ID" value="OCA78369.1"/>
    <property type="molecule type" value="Genomic_DNA"/>
</dbReference>
<dbReference type="EMBL" id="FRBM01000001">
    <property type="protein sequence ID" value="SHK92244.1"/>
    <property type="molecule type" value="Genomic_DNA"/>
</dbReference>
<sequence length="144" mass="15757">MKKSNLILLICLILYLASLPFTAVYAKEHEMSGLACALLGWAEMQGGGIAWIANPLLFIGVFFLLLRQVKISAVISLIAFGLTFCYLSVGEITVNEAGHKFPITGYGPGYFLWMASCFTLLLGNIVLMVTSKKIQDQHSGTTNY</sequence>
<reference evidence="1 3" key="1">
    <citation type="submission" date="2016-07" db="EMBL/GenBank/DDBJ databases">
        <authorList>
            <person name="Jeong J.-J."/>
            <person name="Kim D.W."/>
            <person name="Sang M.K."/>
            <person name="Choi I.-G."/>
            <person name="Kim K.D."/>
        </authorList>
    </citation>
    <scope>NUCLEOTIDE SEQUENCE [LARGE SCALE GENOMIC DNA]</scope>
    <source>
        <strain evidence="1 3">C-26</strain>
    </source>
</reference>
<dbReference type="Proteomes" id="UP000093508">
    <property type="component" value="Unassembled WGS sequence"/>
</dbReference>
<dbReference type="STRING" id="1423959.SAMN05444407_101609"/>
<organism evidence="2 4">
    <name type="scientific">Chryseobacterium contaminans</name>
    <dbReference type="NCBI Taxonomy" id="1423959"/>
    <lineage>
        <taxon>Bacteria</taxon>
        <taxon>Pseudomonadati</taxon>
        <taxon>Bacteroidota</taxon>
        <taxon>Flavobacteriia</taxon>
        <taxon>Flavobacteriales</taxon>
        <taxon>Weeksellaceae</taxon>
        <taxon>Chryseobacterium group</taxon>
        <taxon>Chryseobacterium</taxon>
    </lineage>
</organism>
<proteinExistence type="predicted"/>
<accession>A0A1M6WF51</accession>
<name>A0A1M6WF51_9FLAO</name>